<evidence type="ECO:0000256" key="2">
    <source>
        <dbReference type="ARBA" id="ARBA00010472"/>
    </source>
</evidence>
<comment type="subcellular location">
    <subcellularLocation>
        <location evidence="1">Secreted</location>
    </subcellularLocation>
</comment>
<dbReference type="PROSITE" id="PS51257">
    <property type="entry name" value="PROKAR_LIPOPROTEIN"/>
    <property type="match status" value="1"/>
</dbReference>
<evidence type="ECO:0000256" key="7">
    <source>
        <dbReference type="ARBA" id="ARBA00023157"/>
    </source>
</evidence>
<dbReference type="InterPro" id="IPR036819">
    <property type="entry name" value="Subtilisin_inhibitor-like_sf"/>
</dbReference>
<keyword evidence="4" id="KW-0964">Secreted</keyword>
<evidence type="ECO:0000256" key="8">
    <source>
        <dbReference type="RuleBase" id="RU003471"/>
    </source>
</evidence>
<keyword evidence="5 8" id="KW-0646">Protease inhibitor</keyword>
<evidence type="ECO:0000313" key="11">
    <source>
        <dbReference type="EMBL" id="GAA2091053.1"/>
    </source>
</evidence>
<organism evidence="11 12">
    <name type="scientific">Streptomyces albiaxialis</name>
    <dbReference type="NCBI Taxonomy" id="329523"/>
    <lineage>
        <taxon>Bacteria</taxon>
        <taxon>Bacillati</taxon>
        <taxon>Actinomycetota</taxon>
        <taxon>Actinomycetes</taxon>
        <taxon>Kitasatosporales</taxon>
        <taxon>Streptomycetaceae</taxon>
        <taxon>Streptomyces</taxon>
    </lineage>
</organism>
<dbReference type="InterPro" id="IPR000691">
    <property type="entry name" value="Prot_inh_I16_SSI"/>
</dbReference>
<comment type="subunit">
    <text evidence="3">Homodimer.</text>
</comment>
<protein>
    <recommendedName>
        <fullName evidence="10">Subtilisin inhibitor domain-containing protein</fullName>
    </recommendedName>
</protein>
<feature type="signal peptide" evidence="9">
    <location>
        <begin position="1"/>
        <end position="31"/>
    </location>
</feature>
<evidence type="ECO:0000256" key="9">
    <source>
        <dbReference type="SAM" id="SignalP"/>
    </source>
</evidence>
<keyword evidence="9" id="KW-0732">Signal</keyword>
<evidence type="ECO:0000256" key="1">
    <source>
        <dbReference type="ARBA" id="ARBA00004613"/>
    </source>
</evidence>
<comment type="similarity">
    <text evidence="2 8">Belongs to the protease inhibitor I16 (SSI) family.</text>
</comment>
<dbReference type="InterPro" id="IPR023549">
    <property type="entry name" value="Subtilisin_inhibitor"/>
</dbReference>
<dbReference type="PRINTS" id="PR00294">
    <property type="entry name" value="SSBTLNINHBTR"/>
</dbReference>
<dbReference type="SUPFAM" id="SSF55399">
    <property type="entry name" value="Subtilisin inhibitor"/>
    <property type="match status" value="1"/>
</dbReference>
<evidence type="ECO:0000259" key="10">
    <source>
        <dbReference type="Pfam" id="PF00720"/>
    </source>
</evidence>
<keyword evidence="12" id="KW-1185">Reference proteome</keyword>
<evidence type="ECO:0000256" key="6">
    <source>
        <dbReference type="ARBA" id="ARBA00022900"/>
    </source>
</evidence>
<dbReference type="Pfam" id="PF00720">
    <property type="entry name" value="SSI"/>
    <property type="match status" value="1"/>
</dbReference>
<sequence length="155" mass="16016">MRTITKRVATGAAAVASCLAMTAGAAGTASAAQPAEAPKAAKAAKAAGTSTLVLGVGHGGFTGRMVPSRVVTLECGAYVPGGDHPRAARACDDLERVDGAFSSLVGLNRNDACTKEFSPVTVTVDGYWKGRHVNFAHTFENPCVKRLNASYLFQF</sequence>
<evidence type="ECO:0000256" key="3">
    <source>
        <dbReference type="ARBA" id="ARBA00011738"/>
    </source>
</evidence>
<reference evidence="11 12" key="1">
    <citation type="journal article" date="2019" name="Int. J. Syst. Evol. Microbiol.">
        <title>The Global Catalogue of Microorganisms (GCM) 10K type strain sequencing project: providing services to taxonomists for standard genome sequencing and annotation.</title>
        <authorList>
            <consortium name="The Broad Institute Genomics Platform"/>
            <consortium name="The Broad Institute Genome Sequencing Center for Infectious Disease"/>
            <person name="Wu L."/>
            <person name="Ma J."/>
        </authorList>
    </citation>
    <scope>NUCLEOTIDE SEQUENCE [LARGE SCALE GENOMIC DNA]</scope>
    <source>
        <strain evidence="11 12">JCM 15478</strain>
    </source>
</reference>
<dbReference type="RefSeq" id="WP_344532110.1">
    <property type="nucleotide sequence ID" value="NZ_BAAAPE010000013.1"/>
</dbReference>
<accession>A0ABN2WHQ7</accession>
<proteinExistence type="inferred from homology"/>
<comment type="caution">
    <text evidence="11">The sequence shown here is derived from an EMBL/GenBank/DDBJ whole genome shotgun (WGS) entry which is preliminary data.</text>
</comment>
<dbReference type="Gene3D" id="3.30.350.10">
    <property type="entry name" value="Subtilisin inhibitor-like"/>
    <property type="match status" value="1"/>
</dbReference>
<gene>
    <name evidence="11" type="ORF">GCM10009801_56470</name>
</gene>
<feature type="chain" id="PRO_5046652694" description="Subtilisin inhibitor domain-containing protein" evidence="9">
    <location>
        <begin position="32"/>
        <end position="155"/>
    </location>
</feature>
<evidence type="ECO:0000313" key="12">
    <source>
        <dbReference type="Proteomes" id="UP001500016"/>
    </source>
</evidence>
<evidence type="ECO:0000256" key="5">
    <source>
        <dbReference type="ARBA" id="ARBA00022690"/>
    </source>
</evidence>
<evidence type="ECO:0000256" key="4">
    <source>
        <dbReference type="ARBA" id="ARBA00022525"/>
    </source>
</evidence>
<dbReference type="EMBL" id="BAAAPE010000013">
    <property type="protein sequence ID" value="GAA2091053.1"/>
    <property type="molecule type" value="Genomic_DNA"/>
</dbReference>
<keyword evidence="6 8" id="KW-0722">Serine protease inhibitor</keyword>
<dbReference type="Proteomes" id="UP001500016">
    <property type="component" value="Unassembled WGS sequence"/>
</dbReference>
<name>A0ABN2WHQ7_9ACTN</name>
<feature type="domain" description="Subtilisin inhibitor" evidence="10">
    <location>
        <begin position="49"/>
        <end position="141"/>
    </location>
</feature>
<keyword evidence="7" id="KW-1015">Disulfide bond</keyword>